<dbReference type="SUPFAM" id="SSF51905">
    <property type="entry name" value="FAD/NAD(P)-binding domain"/>
    <property type="match status" value="1"/>
</dbReference>
<keyword evidence="7" id="KW-0325">Glycoprotein</keyword>
<comment type="similarity">
    <text evidence="2">Belongs to the prenylcysteine oxidase family.</text>
</comment>
<evidence type="ECO:0000256" key="7">
    <source>
        <dbReference type="ARBA" id="ARBA00023180"/>
    </source>
</evidence>
<proteinExistence type="inferred from homology"/>
<dbReference type="InterPro" id="IPR036188">
    <property type="entry name" value="FAD/NAD-bd_sf"/>
</dbReference>
<feature type="chain" id="PRO_5028304119" evidence="8">
    <location>
        <begin position="21"/>
        <end position="497"/>
    </location>
</feature>
<evidence type="ECO:0000256" key="6">
    <source>
        <dbReference type="ARBA" id="ARBA00023002"/>
    </source>
</evidence>
<evidence type="ECO:0000256" key="8">
    <source>
        <dbReference type="SAM" id="SignalP"/>
    </source>
</evidence>
<name>A0A6P3XN69_DINQU</name>
<protein>
    <submittedName>
        <fullName evidence="11">Prenylcysteine oxidase-like</fullName>
    </submittedName>
</protein>
<dbReference type="Pfam" id="PF07156">
    <property type="entry name" value="Prenylcys_lyase"/>
    <property type="match status" value="1"/>
</dbReference>
<dbReference type="RefSeq" id="XP_014479687.1">
    <property type="nucleotide sequence ID" value="XM_014624201.1"/>
</dbReference>
<dbReference type="InterPro" id="IPR017046">
    <property type="entry name" value="Prenylcysteine_Oxase1"/>
</dbReference>
<dbReference type="Proteomes" id="UP000515204">
    <property type="component" value="Unplaced"/>
</dbReference>
<dbReference type="Gene3D" id="3.50.50.60">
    <property type="entry name" value="FAD/NAD(P)-binding domain"/>
    <property type="match status" value="1"/>
</dbReference>
<keyword evidence="10" id="KW-1185">Reference proteome</keyword>
<keyword evidence="5" id="KW-0274">FAD</keyword>
<organism evidence="10 11">
    <name type="scientific">Dinoponera quadriceps</name>
    <name type="common">South American ant</name>
    <dbReference type="NCBI Taxonomy" id="609295"/>
    <lineage>
        <taxon>Eukaryota</taxon>
        <taxon>Metazoa</taxon>
        <taxon>Ecdysozoa</taxon>
        <taxon>Arthropoda</taxon>
        <taxon>Hexapoda</taxon>
        <taxon>Insecta</taxon>
        <taxon>Pterygota</taxon>
        <taxon>Neoptera</taxon>
        <taxon>Endopterygota</taxon>
        <taxon>Hymenoptera</taxon>
        <taxon>Apocrita</taxon>
        <taxon>Aculeata</taxon>
        <taxon>Formicoidea</taxon>
        <taxon>Formicidae</taxon>
        <taxon>Ponerinae</taxon>
        <taxon>Ponerini</taxon>
        <taxon>Dinoponera</taxon>
    </lineage>
</organism>
<dbReference type="InterPro" id="IPR010795">
    <property type="entry name" value="Prenylcys_lyase"/>
</dbReference>
<reference evidence="11" key="1">
    <citation type="submission" date="2025-08" db="UniProtKB">
        <authorList>
            <consortium name="RefSeq"/>
        </authorList>
    </citation>
    <scope>IDENTIFICATION</scope>
</reference>
<keyword evidence="4 8" id="KW-0732">Signal</keyword>
<dbReference type="GO" id="GO:0030328">
    <property type="term" value="P:prenylcysteine catabolic process"/>
    <property type="evidence" value="ECO:0007669"/>
    <property type="project" value="InterPro"/>
</dbReference>
<evidence type="ECO:0000313" key="11">
    <source>
        <dbReference type="RefSeq" id="XP_014479687.1"/>
    </source>
</evidence>
<keyword evidence="3" id="KW-0285">Flavoprotein</keyword>
<evidence type="ECO:0000256" key="5">
    <source>
        <dbReference type="ARBA" id="ARBA00022827"/>
    </source>
</evidence>
<evidence type="ECO:0000313" key="10">
    <source>
        <dbReference type="Proteomes" id="UP000515204"/>
    </source>
</evidence>
<evidence type="ECO:0000256" key="1">
    <source>
        <dbReference type="ARBA" id="ARBA00001974"/>
    </source>
</evidence>
<dbReference type="PANTHER" id="PTHR15944">
    <property type="entry name" value="FARNESYLCYSTEINE LYASE"/>
    <property type="match status" value="1"/>
</dbReference>
<keyword evidence="6" id="KW-0560">Oxidoreductase</keyword>
<dbReference type="Pfam" id="PF13450">
    <property type="entry name" value="NAD_binding_8"/>
    <property type="match status" value="1"/>
</dbReference>
<feature type="signal peptide" evidence="8">
    <location>
        <begin position="1"/>
        <end position="20"/>
    </location>
</feature>
<dbReference type="GO" id="GO:0030327">
    <property type="term" value="P:prenylated protein catabolic process"/>
    <property type="evidence" value="ECO:0007669"/>
    <property type="project" value="TreeGrafter"/>
</dbReference>
<evidence type="ECO:0000256" key="3">
    <source>
        <dbReference type="ARBA" id="ARBA00022630"/>
    </source>
</evidence>
<dbReference type="GeneID" id="106746985"/>
<dbReference type="KEGG" id="dqu:106746985"/>
<sequence>MRKRIVLLIFGLLTLEHAICLDTRTPHVAVVGGGIGGASASHFLTELTKGNLAIDLYEAKRIGGRLATVKIGDNEHEAGGSILHPMNMYMQRFVKLLGLEHNLPTQDTQMFGIWDKDRFVYKSDSWTIVSLIKLVYRYGFQVFKLNRDIRDIIGHFEKIYELQDAGKSFENITALMSAINEEFLNCLQTSLKDRLLHMGYSRRLIDELAEAVVVVNYGQDIDVQSFTGLVSLAGTGADLWSVKGGNKRVPEGLIHGNKNINVMSGRVRKIRYIAESSDNARQYELTYTSKDNTYLTTAKYDIVIIAAPLTSDQEFPIEFADFPKDLEFPGSYQTTHATFVKADVKPKYFGLRQSLDFILSCNPNKTIISSLGKVDSVDGSDEVGSPIWKIFSRKPLETGLVHGIFSNVIEKTTVVWKAYPHYLSNTTTRHSFKLHDALYHINAIEWVASAMEMSAIGGRNVAILAYDDFLRKNSLVSHRETPKDGPKTPFEELYHCR</sequence>
<dbReference type="PANTHER" id="PTHR15944:SF0">
    <property type="entry name" value="PRENYLCYSTEINE LYASE DOMAIN-CONTAINING PROTEIN"/>
    <property type="match status" value="1"/>
</dbReference>
<dbReference type="GO" id="GO:0001735">
    <property type="term" value="F:prenylcysteine oxidase activity"/>
    <property type="evidence" value="ECO:0007669"/>
    <property type="project" value="InterPro"/>
</dbReference>
<dbReference type="OrthoDB" id="437369at2759"/>
<evidence type="ECO:0000256" key="2">
    <source>
        <dbReference type="ARBA" id="ARBA00009967"/>
    </source>
</evidence>
<evidence type="ECO:0000256" key="4">
    <source>
        <dbReference type="ARBA" id="ARBA00022729"/>
    </source>
</evidence>
<feature type="domain" description="Prenylcysteine lyase" evidence="9">
    <location>
        <begin position="123"/>
        <end position="473"/>
    </location>
</feature>
<accession>A0A6P3XN69</accession>
<comment type="cofactor">
    <cofactor evidence="1">
        <name>FAD</name>
        <dbReference type="ChEBI" id="CHEBI:57692"/>
    </cofactor>
</comment>
<evidence type="ECO:0000259" key="9">
    <source>
        <dbReference type="Pfam" id="PF07156"/>
    </source>
</evidence>
<dbReference type="AlphaFoldDB" id="A0A6P3XN69"/>
<gene>
    <name evidence="11" type="primary">LOC106746985</name>
</gene>